<dbReference type="EMBL" id="JAGSOG010000187">
    <property type="protein sequence ID" value="MBR7837195.1"/>
    <property type="molecule type" value="Genomic_DNA"/>
</dbReference>
<dbReference type="Pfam" id="PF13439">
    <property type="entry name" value="Glyco_transf_4"/>
    <property type="match status" value="1"/>
</dbReference>
<dbReference type="EC" id="2.4.-.-" evidence="5"/>
<comment type="caution">
    <text evidence="5">The sequence shown here is derived from an EMBL/GenBank/DDBJ whole genome shotgun (WGS) entry which is preliminary data.</text>
</comment>
<dbReference type="Gene3D" id="3.40.50.2000">
    <property type="entry name" value="Glycogen Phosphorylase B"/>
    <property type="match status" value="2"/>
</dbReference>
<organism evidence="5 6">
    <name type="scientific">Actinospica durhamensis</name>
    <dbReference type="NCBI Taxonomy" id="1508375"/>
    <lineage>
        <taxon>Bacteria</taxon>
        <taxon>Bacillati</taxon>
        <taxon>Actinomycetota</taxon>
        <taxon>Actinomycetes</taxon>
        <taxon>Catenulisporales</taxon>
        <taxon>Actinospicaceae</taxon>
        <taxon>Actinospica</taxon>
    </lineage>
</organism>
<proteinExistence type="predicted"/>
<sequence length="380" mass="40682">MVAYGFLTTFPPTRCAVATHSLALAQHLHDPQRGDSCAIVHAVDRYRPRPPQDPTVFLVKGRPWSAITAIEALNRFDVAIVQHDFGIYGGPDGEEVLGVVEALDTPVIAVLHAVPPVASEHRRLVLQRVIDAAAAVVVLSRADAATLREHYTVDPDRVSVIPRGAAAVTPRHPNHRPAGSAAPTILTWGLIGPGKGIEHAVAALARLRDLDPVPRYLICGQQDPRVEARQADAYRDLLSKTAREHGVADLVTFDPAFRPPGALSSLVLKADVVVLPYEERDRTTSAVLTEALAARRPVIATDFPHARELLGDGAGLIVPQHDPEALARALRRVLTEPELAKGMQARSGQMAALLAWPGVAAAFRDVTRSVLAQAPAVVSG</sequence>
<dbReference type="SUPFAM" id="SSF53756">
    <property type="entry name" value="UDP-Glycosyltransferase/glycogen phosphorylase"/>
    <property type="match status" value="1"/>
</dbReference>
<keyword evidence="1 5" id="KW-0328">Glycosyltransferase</keyword>
<gene>
    <name evidence="5" type="ORF">KDL01_28215</name>
</gene>
<dbReference type="PANTHER" id="PTHR12526">
    <property type="entry name" value="GLYCOSYLTRANSFERASE"/>
    <property type="match status" value="1"/>
</dbReference>
<feature type="domain" description="Glycosyltransferase subfamily 4-like N-terminal" evidence="4">
    <location>
        <begin position="18"/>
        <end position="164"/>
    </location>
</feature>
<evidence type="ECO:0000313" key="6">
    <source>
        <dbReference type="Proteomes" id="UP000675781"/>
    </source>
</evidence>
<name>A0A941IQ28_9ACTN</name>
<keyword evidence="6" id="KW-1185">Reference proteome</keyword>
<dbReference type="Pfam" id="PF00534">
    <property type="entry name" value="Glycos_transf_1"/>
    <property type="match status" value="1"/>
</dbReference>
<evidence type="ECO:0000259" key="4">
    <source>
        <dbReference type="Pfam" id="PF13439"/>
    </source>
</evidence>
<feature type="domain" description="Glycosyl transferase family 1" evidence="3">
    <location>
        <begin position="182"/>
        <end position="345"/>
    </location>
</feature>
<accession>A0A941IQ28</accession>
<reference evidence="5" key="1">
    <citation type="submission" date="2021-04" db="EMBL/GenBank/DDBJ databases">
        <title>Genome based classification of Actinospica acidithermotolerans sp. nov., an actinobacterium isolated from an Indonesian hot spring.</title>
        <authorList>
            <person name="Kusuma A.B."/>
            <person name="Putra K.E."/>
            <person name="Nafisah S."/>
            <person name="Loh J."/>
            <person name="Nouioui I."/>
            <person name="Goodfellow M."/>
        </authorList>
    </citation>
    <scope>NUCLEOTIDE SEQUENCE</scope>
    <source>
        <strain evidence="5">CSCA 57</strain>
    </source>
</reference>
<dbReference type="InterPro" id="IPR028098">
    <property type="entry name" value="Glyco_trans_4-like_N"/>
</dbReference>
<keyword evidence="2 5" id="KW-0808">Transferase</keyword>
<protein>
    <submittedName>
        <fullName evidence="5">Glycosyltransferase</fullName>
        <ecNumber evidence="5">2.4.-.-</ecNumber>
    </submittedName>
</protein>
<evidence type="ECO:0000256" key="2">
    <source>
        <dbReference type="ARBA" id="ARBA00022679"/>
    </source>
</evidence>
<evidence type="ECO:0000259" key="3">
    <source>
        <dbReference type="Pfam" id="PF00534"/>
    </source>
</evidence>
<evidence type="ECO:0000256" key="1">
    <source>
        <dbReference type="ARBA" id="ARBA00022676"/>
    </source>
</evidence>
<dbReference type="Proteomes" id="UP000675781">
    <property type="component" value="Unassembled WGS sequence"/>
</dbReference>
<dbReference type="InterPro" id="IPR001296">
    <property type="entry name" value="Glyco_trans_1"/>
</dbReference>
<dbReference type="RefSeq" id="WP_212531664.1">
    <property type="nucleotide sequence ID" value="NZ_JAGSOG010000187.1"/>
</dbReference>
<dbReference type="AlphaFoldDB" id="A0A941IQ28"/>
<dbReference type="GO" id="GO:0016757">
    <property type="term" value="F:glycosyltransferase activity"/>
    <property type="evidence" value="ECO:0007669"/>
    <property type="project" value="UniProtKB-KW"/>
</dbReference>
<dbReference type="PANTHER" id="PTHR12526:SF572">
    <property type="entry name" value="BLL5144 PROTEIN"/>
    <property type="match status" value="1"/>
</dbReference>
<evidence type="ECO:0000313" key="5">
    <source>
        <dbReference type="EMBL" id="MBR7837195.1"/>
    </source>
</evidence>